<reference evidence="3" key="1">
    <citation type="submission" date="2017-04" db="EMBL/GenBank/DDBJ databases">
        <authorList>
            <person name="Porter S."/>
            <person name="Friesen M.L."/>
            <person name="Faber-Hammond J."/>
        </authorList>
    </citation>
    <scope>NUCLEOTIDE SEQUENCE</scope>
    <source>
        <strain evidence="3">Str16</strain>
    </source>
</reference>
<name>A0A508X4C1_9HYPH</name>
<dbReference type="EMBL" id="CABFNB010000126">
    <property type="protein sequence ID" value="VTZ64367.1"/>
    <property type="molecule type" value="Genomic_DNA"/>
</dbReference>
<reference evidence="3 6" key="2">
    <citation type="journal article" date="2018" name="FEMS Microbiol. Ecol.">
        <title>Co-invading symbiotic mutualists of Medicago polymorpha retain high ancestral diversity and contain diverse accessory genomes.</title>
        <authorList>
            <person name="Porter S.S."/>
            <person name="Faber-Hammond J.J."/>
            <person name="Friesen M.L."/>
        </authorList>
    </citation>
    <scope>NUCLEOTIDE SEQUENCE [LARGE SCALE GENOMIC DNA]</scope>
    <source>
        <strain evidence="3 6">Str16</strain>
    </source>
</reference>
<evidence type="ECO:0000313" key="6">
    <source>
        <dbReference type="Proteomes" id="UP001190825"/>
    </source>
</evidence>
<dbReference type="InterPro" id="IPR004629">
    <property type="entry name" value="WecG_TagA_CpsF"/>
</dbReference>
<dbReference type="CDD" id="cd06533">
    <property type="entry name" value="Glyco_transf_WecG_TagA"/>
    <property type="match status" value="1"/>
</dbReference>
<dbReference type="AlphaFoldDB" id="A0A508X4C1"/>
<accession>A0A508X4C1</accession>
<keyword evidence="6" id="KW-1185">Reference proteome</keyword>
<dbReference type="Pfam" id="PF03808">
    <property type="entry name" value="Glyco_tran_WecG"/>
    <property type="match status" value="1"/>
</dbReference>
<dbReference type="OMA" id="NPPMGFI"/>
<gene>
    <name evidence="3" type="ORF">BMJ33_29005</name>
    <name evidence="4" type="ORF">EMEDMD4_580001</name>
</gene>
<keyword evidence="1" id="KW-0328">Glycosyltransferase</keyword>
<organism evidence="4 5">
    <name type="scientific">Sinorhizobium medicae</name>
    <dbReference type="NCBI Taxonomy" id="110321"/>
    <lineage>
        <taxon>Bacteria</taxon>
        <taxon>Pseudomonadati</taxon>
        <taxon>Pseudomonadota</taxon>
        <taxon>Alphaproteobacteria</taxon>
        <taxon>Hyphomicrobiales</taxon>
        <taxon>Rhizobiaceae</taxon>
        <taxon>Sinorhizobium/Ensifer group</taxon>
        <taxon>Sinorhizobium</taxon>
    </lineage>
</organism>
<protein>
    <submittedName>
        <fullName evidence="3 4">Glycosyl transferase</fullName>
    </submittedName>
</protein>
<dbReference type="PANTHER" id="PTHR34136:SF1">
    <property type="entry name" value="UDP-N-ACETYL-D-MANNOSAMINURONIC ACID TRANSFERASE"/>
    <property type="match status" value="1"/>
</dbReference>
<dbReference type="Proteomes" id="UP001190825">
    <property type="component" value="Unassembled WGS sequence"/>
</dbReference>
<dbReference type="NCBIfam" id="TIGR00696">
    <property type="entry name" value="wecG_tagA_cpsF"/>
    <property type="match status" value="1"/>
</dbReference>
<evidence type="ECO:0000313" key="5">
    <source>
        <dbReference type="Proteomes" id="UP000507954"/>
    </source>
</evidence>
<reference evidence="4 5" key="3">
    <citation type="submission" date="2019-06" db="EMBL/GenBank/DDBJ databases">
        <authorList>
            <person name="Le Quere A."/>
            <person name="Colella S."/>
        </authorList>
    </citation>
    <scope>NUCLEOTIDE SEQUENCE [LARGE SCALE GENOMIC DNA]</scope>
    <source>
        <strain evidence="4">EmedicaeMD41</strain>
    </source>
</reference>
<keyword evidence="2 4" id="KW-0808">Transferase</keyword>
<evidence type="ECO:0000313" key="4">
    <source>
        <dbReference type="EMBL" id="VTZ64367.1"/>
    </source>
</evidence>
<sequence length="263" mass="29257">MADLAPWSMGEAYCADRRHYFLGAPFDGIRKEAVLSLLDNCSSHARFRYVVTPNVDHVVRLNGNAGLAPYYDQAWLSLCDSRPISRLARLLLLDLPLVTGSDLTAALFSSVIRDGEKITLIAANAEIVRAMERAYPRVCFRAKVPPEAVYSNPAASMDCVDFATREEARFVFIAIGSPQSEKIAHAIMAHPEGRGVGFCVGASLEFLTGAKRRAPIWMRHAGLEWLHRLASDPRRLWRRYVFAVVPLIRLFAGEIARRHHGAG</sequence>
<dbReference type="EMBL" id="NBUC01000147">
    <property type="protein sequence ID" value="PLT96004.1"/>
    <property type="molecule type" value="Genomic_DNA"/>
</dbReference>
<proteinExistence type="predicted"/>
<evidence type="ECO:0000256" key="1">
    <source>
        <dbReference type="ARBA" id="ARBA00022676"/>
    </source>
</evidence>
<dbReference type="GO" id="GO:0016758">
    <property type="term" value="F:hexosyltransferase activity"/>
    <property type="evidence" value="ECO:0007669"/>
    <property type="project" value="TreeGrafter"/>
</dbReference>
<dbReference type="RefSeq" id="WP_012061718.1">
    <property type="nucleotide sequence ID" value="NZ_ATYC01000008.1"/>
</dbReference>
<evidence type="ECO:0000313" key="3">
    <source>
        <dbReference type="EMBL" id="PLT96004.1"/>
    </source>
</evidence>
<dbReference type="PANTHER" id="PTHR34136">
    <property type="match status" value="1"/>
</dbReference>
<dbReference type="Proteomes" id="UP000507954">
    <property type="component" value="Unassembled WGS sequence"/>
</dbReference>
<evidence type="ECO:0000256" key="2">
    <source>
        <dbReference type="ARBA" id="ARBA00022679"/>
    </source>
</evidence>